<accession>A0A2T3G1L7</accession>
<feature type="transmembrane region" description="Helical" evidence="5">
    <location>
        <begin position="365"/>
        <end position="383"/>
    </location>
</feature>
<feature type="transmembrane region" description="Helical" evidence="5">
    <location>
        <begin position="160"/>
        <end position="179"/>
    </location>
</feature>
<evidence type="ECO:0000256" key="3">
    <source>
        <dbReference type="ARBA" id="ARBA00022989"/>
    </source>
</evidence>
<evidence type="ECO:0000256" key="4">
    <source>
        <dbReference type="ARBA" id="ARBA00023136"/>
    </source>
</evidence>
<evidence type="ECO:0000313" key="7">
    <source>
        <dbReference type="EMBL" id="PST41428.1"/>
    </source>
</evidence>
<sequence>MTYLNNLKERFTFDQLLLIFTCFSFTFPFYILGPILVIECIYLFVSKKVINVLKETPKIKFLYLFVLISLSISLIHKNILGALATVAIFIAIVLMVYYRKHVNQSTFEFIIDMLIVLSILWAIYGIYEQFQIYHRLGVDHFTFKVYARRENRLNSVFYNANYYAMMIEFIAVCIVYKFFTVKNDLKRSIFYVVVGFLNLFMLYMTGCRAGYVAIAGAICLFLIFNRNYKLCFLIALGCLGVVGFFVLNPSKFPRIEYLISNLDVRMKIWNCAIQGIIASPLLGQGPFTYMMVLNKYNGHLTQHAHSVYLDPLLSFGIIGLALLVPYVYDNCKRLYKVKEHYSYIALVMGFIGVLLIHGILDYTIFWVHTGLFFLFVLSSFEMFEANRN</sequence>
<dbReference type="PANTHER" id="PTHR37422:SF20">
    <property type="entry name" value="O-ANTIGEN POLYMERASE"/>
    <property type="match status" value="1"/>
</dbReference>
<keyword evidence="2 5" id="KW-0812">Transmembrane</keyword>
<feature type="transmembrane region" description="Helical" evidence="5">
    <location>
        <begin position="307"/>
        <end position="328"/>
    </location>
</feature>
<dbReference type="InterPro" id="IPR051533">
    <property type="entry name" value="WaaL-like"/>
</dbReference>
<dbReference type="PANTHER" id="PTHR37422">
    <property type="entry name" value="TEICHURONIC ACID BIOSYNTHESIS PROTEIN TUAE"/>
    <property type="match status" value="1"/>
</dbReference>
<feature type="transmembrane region" description="Helical" evidence="5">
    <location>
        <begin position="230"/>
        <end position="247"/>
    </location>
</feature>
<evidence type="ECO:0000313" key="8">
    <source>
        <dbReference type="Proteomes" id="UP000241201"/>
    </source>
</evidence>
<evidence type="ECO:0000259" key="6">
    <source>
        <dbReference type="Pfam" id="PF04932"/>
    </source>
</evidence>
<dbReference type="EMBL" id="PYLP01000003">
    <property type="protein sequence ID" value="PST41428.1"/>
    <property type="molecule type" value="Genomic_DNA"/>
</dbReference>
<organism evidence="7 8">
    <name type="scientific">Faecalibacillus faecis</name>
    <dbReference type="NCBI Taxonomy" id="1982628"/>
    <lineage>
        <taxon>Bacteria</taxon>
        <taxon>Bacillati</taxon>
        <taxon>Bacillota</taxon>
        <taxon>Erysipelotrichia</taxon>
        <taxon>Erysipelotrichales</taxon>
        <taxon>Coprobacillaceae</taxon>
        <taxon>Faecalibacillus</taxon>
    </lineage>
</organism>
<feature type="domain" description="O-antigen ligase-related" evidence="6">
    <location>
        <begin position="196"/>
        <end position="324"/>
    </location>
</feature>
<keyword evidence="3 5" id="KW-1133">Transmembrane helix</keyword>
<dbReference type="Pfam" id="PF04932">
    <property type="entry name" value="Wzy_C"/>
    <property type="match status" value="1"/>
</dbReference>
<feature type="transmembrane region" description="Helical" evidence="5">
    <location>
        <begin position="110"/>
        <end position="127"/>
    </location>
</feature>
<dbReference type="AlphaFoldDB" id="A0A2T3G1L7"/>
<feature type="transmembrane region" description="Helical" evidence="5">
    <location>
        <begin position="57"/>
        <end position="75"/>
    </location>
</feature>
<dbReference type="Proteomes" id="UP000241201">
    <property type="component" value="Unassembled WGS sequence"/>
</dbReference>
<feature type="transmembrane region" description="Helical" evidence="5">
    <location>
        <begin position="191"/>
        <end position="224"/>
    </location>
</feature>
<keyword evidence="4 5" id="KW-0472">Membrane</keyword>
<comment type="subcellular location">
    <subcellularLocation>
        <location evidence="1">Membrane</location>
        <topology evidence="1">Multi-pass membrane protein</topology>
    </subcellularLocation>
</comment>
<feature type="transmembrane region" description="Helical" evidence="5">
    <location>
        <begin position="268"/>
        <end position="287"/>
    </location>
</feature>
<keyword evidence="8" id="KW-1185">Reference proteome</keyword>
<dbReference type="GeneID" id="77470385"/>
<dbReference type="InterPro" id="IPR007016">
    <property type="entry name" value="O-antigen_ligase-rel_domated"/>
</dbReference>
<protein>
    <recommendedName>
        <fullName evidence="6">O-antigen ligase-related domain-containing protein</fullName>
    </recommendedName>
</protein>
<evidence type="ECO:0000256" key="2">
    <source>
        <dbReference type="ARBA" id="ARBA00022692"/>
    </source>
</evidence>
<feature type="transmembrane region" description="Helical" evidence="5">
    <location>
        <begin position="340"/>
        <end position="359"/>
    </location>
</feature>
<gene>
    <name evidence="7" type="ORF">C7U55_04640</name>
</gene>
<feature type="transmembrane region" description="Helical" evidence="5">
    <location>
        <begin position="16"/>
        <end position="45"/>
    </location>
</feature>
<proteinExistence type="predicted"/>
<feature type="transmembrane region" description="Helical" evidence="5">
    <location>
        <begin position="81"/>
        <end position="98"/>
    </location>
</feature>
<comment type="caution">
    <text evidence="7">The sequence shown here is derived from an EMBL/GenBank/DDBJ whole genome shotgun (WGS) entry which is preliminary data.</text>
</comment>
<evidence type="ECO:0000256" key="1">
    <source>
        <dbReference type="ARBA" id="ARBA00004141"/>
    </source>
</evidence>
<dbReference type="RefSeq" id="WP_106987545.1">
    <property type="nucleotide sequence ID" value="NZ_PYLP01000003.1"/>
</dbReference>
<name>A0A2T3G1L7_9FIRM</name>
<reference evidence="8" key="1">
    <citation type="submission" date="2018-03" db="EMBL/GenBank/DDBJ databases">
        <title>Lachnoclostridium SNUG30370 gen.nov., sp.nov., isolated from human faeces.</title>
        <authorList>
            <person name="Seo B."/>
            <person name="Jeon K."/>
            <person name="Ko G."/>
        </authorList>
    </citation>
    <scope>NUCLEOTIDE SEQUENCE [LARGE SCALE GENOMIC DNA]</scope>
    <source>
        <strain evidence="8">SNUG30370</strain>
    </source>
</reference>
<dbReference type="GO" id="GO:0016020">
    <property type="term" value="C:membrane"/>
    <property type="evidence" value="ECO:0007669"/>
    <property type="project" value="UniProtKB-SubCell"/>
</dbReference>
<evidence type="ECO:0000256" key="5">
    <source>
        <dbReference type="SAM" id="Phobius"/>
    </source>
</evidence>